<name>A0AAW1TTI8_9CUCU</name>
<protein>
    <recommendedName>
        <fullName evidence="1">tRNA:m(4)X modification enzyme TRM13</fullName>
        <ecNumber evidence="1">2.1.1.225</ecNumber>
    </recommendedName>
</protein>
<reference evidence="3 4" key="1">
    <citation type="submission" date="2023-03" db="EMBL/GenBank/DDBJ databases">
        <title>Genome insight into feeding habits of ladybird beetles.</title>
        <authorList>
            <person name="Li H.-S."/>
            <person name="Huang Y.-H."/>
            <person name="Pang H."/>
        </authorList>
    </citation>
    <scope>NUCLEOTIDE SEQUENCE [LARGE SCALE GENOMIC DNA]</scope>
    <source>
        <strain evidence="3">SYSU_2023b</strain>
        <tissue evidence="3">Whole body</tissue>
    </source>
</reference>
<dbReference type="AlphaFoldDB" id="A0AAW1TTI8"/>
<keyword evidence="1" id="KW-0808">Transferase</keyword>
<feature type="domain" description="Methyltransferase TRM13" evidence="2">
    <location>
        <begin position="2"/>
        <end position="88"/>
    </location>
</feature>
<dbReference type="EMBL" id="JARQZJ010000024">
    <property type="protein sequence ID" value="KAK9873640.1"/>
    <property type="molecule type" value="Genomic_DNA"/>
</dbReference>
<evidence type="ECO:0000313" key="3">
    <source>
        <dbReference type="EMBL" id="KAK9873640.1"/>
    </source>
</evidence>
<dbReference type="GO" id="GO:0030488">
    <property type="term" value="P:tRNA methylation"/>
    <property type="evidence" value="ECO:0007669"/>
    <property type="project" value="InterPro"/>
</dbReference>
<comment type="function">
    <text evidence="1">tRNA methylase which 2'-O-methylates cytidine(4) in tRNA(Pro) and tRNA(Gly)(GCC), and adenosine(4) in tRNA(His).</text>
</comment>
<evidence type="ECO:0000259" key="2">
    <source>
        <dbReference type="Pfam" id="PF05206"/>
    </source>
</evidence>
<dbReference type="Pfam" id="PF05206">
    <property type="entry name" value="TRM13"/>
    <property type="match status" value="1"/>
</dbReference>
<proteinExistence type="inferred from homology"/>
<organism evidence="3 4">
    <name type="scientific">Henosepilachna vigintioctopunctata</name>
    <dbReference type="NCBI Taxonomy" id="420089"/>
    <lineage>
        <taxon>Eukaryota</taxon>
        <taxon>Metazoa</taxon>
        <taxon>Ecdysozoa</taxon>
        <taxon>Arthropoda</taxon>
        <taxon>Hexapoda</taxon>
        <taxon>Insecta</taxon>
        <taxon>Pterygota</taxon>
        <taxon>Neoptera</taxon>
        <taxon>Endopterygota</taxon>
        <taxon>Coleoptera</taxon>
        <taxon>Polyphaga</taxon>
        <taxon>Cucujiformia</taxon>
        <taxon>Coccinelloidea</taxon>
        <taxon>Coccinellidae</taxon>
        <taxon>Epilachninae</taxon>
        <taxon>Epilachnini</taxon>
        <taxon>Henosepilachna</taxon>
    </lineage>
</organism>
<dbReference type="InterPro" id="IPR007871">
    <property type="entry name" value="Methyltransferase_TRM13"/>
</dbReference>
<accession>A0AAW1TTI8</accession>
<comment type="caution">
    <text evidence="3">The sequence shown here is derived from an EMBL/GenBank/DDBJ whole genome shotgun (WGS) entry which is preliminary data.</text>
</comment>
<dbReference type="GO" id="GO:0008270">
    <property type="term" value="F:zinc ion binding"/>
    <property type="evidence" value="ECO:0007669"/>
    <property type="project" value="UniProtKB-KW"/>
</dbReference>
<sequence length="95" mass="10843">MCGLVGWATCGSGLSRNRRDEIASGAIIEQNEKCSYNMNHHERRDIGLICKHLINWGRSKFIEDEGFKSNLHYYVKSDVTLENVCVVAINKNQEK</sequence>
<dbReference type="Proteomes" id="UP001431783">
    <property type="component" value="Unassembled WGS sequence"/>
</dbReference>
<keyword evidence="1" id="KW-0819">tRNA processing</keyword>
<dbReference type="InterPro" id="IPR039044">
    <property type="entry name" value="Trm13"/>
</dbReference>
<dbReference type="GO" id="GO:0106050">
    <property type="term" value="F:tRNA 2'-O-methyltransferase activity"/>
    <property type="evidence" value="ECO:0007669"/>
    <property type="project" value="UniProtKB-UniRule"/>
</dbReference>
<keyword evidence="4" id="KW-1185">Reference proteome</keyword>
<keyword evidence="1" id="KW-0489">Methyltransferase</keyword>
<comment type="catalytic activity">
    <reaction evidence="1">
        <text>cytidine(4) in tRNA(Gly)(GCC) + S-adenosyl-L-methionine = 2'-O-methylcytidine(4) in tRNA(Gly)(GCC) + S-adenosyl-L-homocysteine + H(+)</text>
        <dbReference type="Rhea" id="RHEA:43192"/>
        <dbReference type="Rhea" id="RHEA-COMP:10399"/>
        <dbReference type="Rhea" id="RHEA-COMP:10400"/>
        <dbReference type="ChEBI" id="CHEBI:15378"/>
        <dbReference type="ChEBI" id="CHEBI:57856"/>
        <dbReference type="ChEBI" id="CHEBI:59789"/>
        <dbReference type="ChEBI" id="CHEBI:74495"/>
        <dbReference type="ChEBI" id="CHEBI:82748"/>
        <dbReference type="EC" id="2.1.1.225"/>
    </reaction>
</comment>
<gene>
    <name evidence="3" type="ORF">WA026_023425</name>
</gene>
<keyword evidence="1" id="KW-0949">S-adenosyl-L-methionine</keyword>
<dbReference type="PANTHER" id="PTHR12998">
    <property type="entry name" value="TRNA:M(4)X MODIFICATION ENZYME TRM13 HOMOLOG"/>
    <property type="match status" value="1"/>
</dbReference>
<evidence type="ECO:0000256" key="1">
    <source>
        <dbReference type="RuleBase" id="RU367103"/>
    </source>
</evidence>
<comment type="similarity">
    <text evidence="1">Belongs to the methyltransferase TRM13 family.</text>
</comment>
<keyword evidence="1" id="KW-0862">Zinc</keyword>
<comment type="catalytic activity">
    <reaction evidence="1">
        <text>adenosine(4) in tRNA(His) + S-adenosyl-L-methionine = 2'-O-methyladenosine(4) in tRNA(His) + S-adenosyl-L-homocysteine + H(+)</text>
        <dbReference type="Rhea" id="RHEA:43196"/>
        <dbReference type="Rhea" id="RHEA-COMP:10401"/>
        <dbReference type="Rhea" id="RHEA-COMP:10402"/>
        <dbReference type="ChEBI" id="CHEBI:15378"/>
        <dbReference type="ChEBI" id="CHEBI:57856"/>
        <dbReference type="ChEBI" id="CHEBI:59789"/>
        <dbReference type="ChEBI" id="CHEBI:74411"/>
        <dbReference type="ChEBI" id="CHEBI:74477"/>
        <dbReference type="EC" id="2.1.1.225"/>
    </reaction>
</comment>
<dbReference type="PANTHER" id="PTHR12998:SF0">
    <property type="entry name" value="TRNA:M(4)X MODIFICATION ENZYME TRM13 HOMOLOG"/>
    <property type="match status" value="1"/>
</dbReference>
<evidence type="ECO:0000313" key="4">
    <source>
        <dbReference type="Proteomes" id="UP001431783"/>
    </source>
</evidence>
<comment type="catalytic activity">
    <reaction evidence="1">
        <text>cytidine(4) in tRNA(Pro) + S-adenosyl-L-methionine = 2'-O-methylcytidine(4) in tRNA(Pro) + S-adenosyl-L-homocysteine + H(+)</text>
        <dbReference type="Rhea" id="RHEA:32767"/>
        <dbReference type="Rhea" id="RHEA-COMP:10397"/>
        <dbReference type="Rhea" id="RHEA-COMP:10398"/>
        <dbReference type="ChEBI" id="CHEBI:15378"/>
        <dbReference type="ChEBI" id="CHEBI:57856"/>
        <dbReference type="ChEBI" id="CHEBI:59789"/>
        <dbReference type="ChEBI" id="CHEBI:74495"/>
        <dbReference type="ChEBI" id="CHEBI:82748"/>
        <dbReference type="EC" id="2.1.1.225"/>
    </reaction>
</comment>
<keyword evidence="1" id="KW-0479">Metal-binding</keyword>
<dbReference type="EC" id="2.1.1.225" evidence="1"/>
<keyword evidence="1" id="KW-0863">Zinc-finger</keyword>